<protein>
    <submittedName>
        <fullName evidence="1">Uncharacterized protein</fullName>
    </submittedName>
</protein>
<gene>
    <name evidence="1" type="ORF">PXEA_LOCUS36803</name>
</gene>
<evidence type="ECO:0000313" key="1">
    <source>
        <dbReference type="EMBL" id="VEL43363.1"/>
    </source>
</evidence>
<accession>A0A3S5ARB9</accession>
<evidence type="ECO:0000313" key="2">
    <source>
        <dbReference type="Proteomes" id="UP000784294"/>
    </source>
</evidence>
<keyword evidence="2" id="KW-1185">Reference proteome</keyword>
<name>A0A3S5ARB9_9PLAT</name>
<dbReference type="AlphaFoldDB" id="A0A3S5ARB9"/>
<proteinExistence type="predicted"/>
<dbReference type="EMBL" id="CAAALY010280795">
    <property type="protein sequence ID" value="VEL43363.1"/>
    <property type="molecule type" value="Genomic_DNA"/>
</dbReference>
<reference evidence="1" key="1">
    <citation type="submission" date="2018-11" db="EMBL/GenBank/DDBJ databases">
        <authorList>
            <consortium name="Pathogen Informatics"/>
        </authorList>
    </citation>
    <scope>NUCLEOTIDE SEQUENCE</scope>
</reference>
<sequence length="112" mass="12464">MEARSVDKPTALSDSHWHPGLEHASSAAVCPFALRAHTFVTQAPSILCDSTYVNAYTHIRPRTHTQRMLACHNDGVSRSKNTSFCYLHNPLHDRVPSSGLGRPVSRTERKIT</sequence>
<organism evidence="1 2">
    <name type="scientific">Protopolystoma xenopodis</name>
    <dbReference type="NCBI Taxonomy" id="117903"/>
    <lineage>
        <taxon>Eukaryota</taxon>
        <taxon>Metazoa</taxon>
        <taxon>Spiralia</taxon>
        <taxon>Lophotrochozoa</taxon>
        <taxon>Platyhelminthes</taxon>
        <taxon>Monogenea</taxon>
        <taxon>Polyopisthocotylea</taxon>
        <taxon>Polystomatidea</taxon>
        <taxon>Polystomatidae</taxon>
        <taxon>Protopolystoma</taxon>
    </lineage>
</organism>
<dbReference type="Proteomes" id="UP000784294">
    <property type="component" value="Unassembled WGS sequence"/>
</dbReference>
<comment type="caution">
    <text evidence="1">The sequence shown here is derived from an EMBL/GenBank/DDBJ whole genome shotgun (WGS) entry which is preliminary data.</text>
</comment>